<name>A0ABX7BV86_9CAUL</name>
<gene>
    <name evidence="3" type="ORF">JIP62_04420</name>
</gene>
<feature type="compositionally biased region" description="Pro residues" evidence="1">
    <location>
        <begin position="65"/>
        <end position="78"/>
    </location>
</feature>
<keyword evidence="2" id="KW-1133">Transmembrane helix</keyword>
<organism evidence="3 4">
    <name type="scientific">Brevundimonas vitisensis</name>
    <dbReference type="NCBI Taxonomy" id="2800818"/>
    <lineage>
        <taxon>Bacteria</taxon>
        <taxon>Pseudomonadati</taxon>
        <taxon>Pseudomonadota</taxon>
        <taxon>Alphaproteobacteria</taxon>
        <taxon>Caulobacterales</taxon>
        <taxon>Caulobacteraceae</taxon>
        <taxon>Brevundimonas</taxon>
    </lineage>
</organism>
<evidence type="ECO:0000256" key="1">
    <source>
        <dbReference type="SAM" id="MobiDB-lite"/>
    </source>
</evidence>
<evidence type="ECO:0000313" key="3">
    <source>
        <dbReference type="EMBL" id="QQQ20009.1"/>
    </source>
</evidence>
<protein>
    <recommendedName>
        <fullName evidence="5">Sporulation protein</fullName>
    </recommendedName>
</protein>
<proteinExistence type="predicted"/>
<dbReference type="EMBL" id="CP067977">
    <property type="protein sequence ID" value="QQQ20009.1"/>
    <property type="molecule type" value="Genomic_DNA"/>
</dbReference>
<dbReference type="Proteomes" id="UP000595448">
    <property type="component" value="Chromosome"/>
</dbReference>
<evidence type="ECO:0000313" key="4">
    <source>
        <dbReference type="Proteomes" id="UP000595448"/>
    </source>
</evidence>
<feature type="region of interest" description="Disordered" evidence="1">
    <location>
        <begin position="39"/>
        <end position="78"/>
    </location>
</feature>
<accession>A0ABX7BV86</accession>
<evidence type="ECO:0000256" key="2">
    <source>
        <dbReference type="SAM" id="Phobius"/>
    </source>
</evidence>
<keyword evidence="2" id="KW-0812">Transmembrane</keyword>
<feature type="transmembrane region" description="Helical" evidence="2">
    <location>
        <begin position="12"/>
        <end position="34"/>
    </location>
</feature>
<sequence>MNTAPVERRGGGGFLPFVIGGLLVLVLIIGWVVYSGGVTAPSSDTKVDVDVDIPAPQMPDLPEAPSLPPVEPPSVPAN</sequence>
<reference evidence="3 4" key="1">
    <citation type="submission" date="2021-01" db="EMBL/GenBank/DDBJ databases">
        <title>Brevundimonas vitis sp. nov., an bacterium isolated from grape (Vitis vinifera).</title>
        <authorList>
            <person name="Jiang L."/>
            <person name="Lee J."/>
        </authorList>
    </citation>
    <scope>NUCLEOTIDE SEQUENCE [LARGE SCALE GENOMIC DNA]</scope>
    <source>
        <strain evidence="3 4">GRTSA-9</strain>
    </source>
</reference>
<keyword evidence="2" id="KW-0472">Membrane</keyword>
<evidence type="ECO:0008006" key="5">
    <source>
        <dbReference type="Google" id="ProtNLM"/>
    </source>
</evidence>
<keyword evidence="4" id="KW-1185">Reference proteome</keyword>